<dbReference type="GO" id="GO:0003899">
    <property type="term" value="F:DNA-directed RNA polymerase activity"/>
    <property type="evidence" value="ECO:0007669"/>
    <property type="project" value="UniProtKB-UniRule"/>
</dbReference>
<dbReference type="EMBL" id="VSZY01000002">
    <property type="protein sequence ID" value="MCU9968138.1"/>
    <property type="molecule type" value="Genomic_DNA"/>
</dbReference>
<name>A0A378PDV2_9ACTO</name>
<dbReference type="Gene3D" id="3.90.940.10">
    <property type="match status" value="1"/>
</dbReference>
<dbReference type="Proteomes" id="UP001209486">
    <property type="component" value="Unassembled WGS sequence"/>
</dbReference>
<dbReference type="GO" id="GO:0000428">
    <property type="term" value="C:DNA-directed RNA polymerase complex"/>
    <property type="evidence" value="ECO:0007669"/>
    <property type="project" value="UniProtKB-KW"/>
</dbReference>
<evidence type="ECO:0000256" key="6">
    <source>
        <dbReference type="ARBA" id="ARBA00022695"/>
    </source>
</evidence>
<dbReference type="Proteomes" id="UP000578252">
    <property type="component" value="Unassembled WGS sequence"/>
</dbReference>
<evidence type="ECO:0000256" key="9">
    <source>
        <dbReference type="ARBA" id="ARBA00029924"/>
    </source>
</evidence>
<evidence type="ECO:0000256" key="10">
    <source>
        <dbReference type="ARBA" id="ARBA00048552"/>
    </source>
</evidence>
<sequence length="100" mass="10805">MTGTVAKPEGITNPPIDELLEHVDSKYALVAFSAARARQINAYNQQLEAGLLDTIGPLVDHTPHEKALSIAMHEISQGMLDMKLQEGAPTQHSDLDDGES</sequence>
<evidence type="ECO:0000313" key="15">
    <source>
        <dbReference type="Proteomes" id="UP000575397"/>
    </source>
</evidence>
<evidence type="ECO:0000313" key="12">
    <source>
        <dbReference type="EMBL" id="MCU9968138.1"/>
    </source>
</evidence>
<evidence type="ECO:0000256" key="4">
    <source>
        <dbReference type="ARBA" id="ARBA00022478"/>
    </source>
</evidence>
<comment type="caution">
    <text evidence="13">The sequence shown here is derived from an EMBL/GenBank/DDBJ whole genome shotgun (WGS) entry which is preliminary data.</text>
</comment>
<evidence type="ECO:0000256" key="2">
    <source>
        <dbReference type="ARBA" id="ARBA00012418"/>
    </source>
</evidence>
<evidence type="ECO:0000256" key="7">
    <source>
        <dbReference type="ARBA" id="ARBA00023163"/>
    </source>
</evidence>
<dbReference type="EMBL" id="JABCUS010000014">
    <property type="protein sequence ID" value="NMX03712.1"/>
    <property type="molecule type" value="Genomic_DNA"/>
</dbReference>
<protein>
    <recommendedName>
        <fullName evidence="3 11">DNA-directed RNA polymerase subunit omega</fullName>
        <shortName evidence="11">RNAP omega subunit</shortName>
        <ecNumber evidence="2 11">2.7.7.6</ecNumber>
    </recommendedName>
    <alternativeName>
        <fullName evidence="11">RNA polymerase omega subunit</fullName>
    </alternativeName>
    <alternativeName>
        <fullName evidence="9 11">Transcriptase subunit omega</fullName>
    </alternativeName>
</protein>
<keyword evidence="6 11" id="KW-0548">Nucleotidyltransferase</keyword>
<evidence type="ECO:0000256" key="3">
    <source>
        <dbReference type="ARBA" id="ARBA00013725"/>
    </source>
</evidence>
<dbReference type="PANTHER" id="PTHR34476">
    <property type="entry name" value="DNA-DIRECTED RNA POLYMERASE SUBUNIT OMEGA"/>
    <property type="match status" value="1"/>
</dbReference>
<dbReference type="SUPFAM" id="SSF63562">
    <property type="entry name" value="RPB6/omega subunit-like"/>
    <property type="match status" value="1"/>
</dbReference>
<dbReference type="Pfam" id="PF01192">
    <property type="entry name" value="RNA_pol_Rpb6"/>
    <property type="match status" value="1"/>
</dbReference>
<keyword evidence="7 11" id="KW-0804">Transcription</keyword>
<evidence type="ECO:0000313" key="13">
    <source>
        <dbReference type="EMBL" id="NMW64519.1"/>
    </source>
</evidence>
<dbReference type="AlphaFoldDB" id="A0A378PDV2"/>
<dbReference type="RefSeq" id="WP_114990671.1">
    <property type="nucleotide sequence ID" value="NZ_JABCUP010000003.1"/>
</dbReference>
<dbReference type="PANTHER" id="PTHR34476:SF1">
    <property type="entry name" value="DNA-DIRECTED RNA POLYMERASE SUBUNIT OMEGA"/>
    <property type="match status" value="1"/>
</dbReference>
<organism evidence="13 16">
    <name type="scientific">Mobiluncus mulieris</name>
    <dbReference type="NCBI Taxonomy" id="2052"/>
    <lineage>
        <taxon>Bacteria</taxon>
        <taxon>Bacillati</taxon>
        <taxon>Actinomycetota</taxon>
        <taxon>Actinomycetes</taxon>
        <taxon>Actinomycetales</taxon>
        <taxon>Actinomycetaceae</taxon>
        <taxon>Mobiluncus</taxon>
    </lineage>
</organism>
<dbReference type="HAMAP" id="MF_00366">
    <property type="entry name" value="RNApol_bact_RpoZ"/>
    <property type="match status" value="1"/>
</dbReference>
<dbReference type="InterPro" id="IPR036161">
    <property type="entry name" value="RPB6/omega-like_sf"/>
</dbReference>
<keyword evidence="4 11" id="KW-0240">DNA-directed RNA polymerase</keyword>
<evidence type="ECO:0000256" key="5">
    <source>
        <dbReference type="ARBA" id="ARBA00022679"/>
    </source>
</evidence>
<dbReference type="GO" id="GO:0003677">
    <property type="term" value="F:DNA binding"/>
    <property type="evidence" value="ECO:0007669"/>
    <property type="project" value="UniProtKB-UniRule"/>
</dbReference>
<comment type="subunit">
    <text evidence="8 11">The RNAP catalytic core consists of 2 alpha, 1 beta, 1 beta' and 1 omega subunit. When a sigma factor is associated with the core the holoenzyme is formed, which can initiate transcription.</text>
</comment>
<dbReference type="NCBIfam" id="TIGR00690">
    <property type="entry name" value="rpoZ"/>
    <property type="match status" value="1"/>
</dbReference>
<evidence type="ECO:0000256" key="11">
    <source>
        <dbReference type="HAMAP-Rule" id="MF_00366"/>
    </source>
</evidence>
<proteinExistence type="inferred from homology"/>
<comment type="catalytic activity">
    <reaction evidence="10 11">
        <text>RNA(n) + a ribonucleoside 5'-triphosphate = RNA(n+1) + diphosphate</text>
        <dbReference type="Rhea" id="RHEA:21248"/>
        <dbReference type="Rhea" id="RHEA-COMP:14527"/>
        <dbReference type="Rhea" id="RHEA-COMP:17342"/>
        <dbReference type="ChEBI" id="CHEBI:33019"/>
        <dbReference type="ChEBI" id="CHEBI:61557"/>
        <dbReference type="ChEBI" id="CHEBI:140395"/>
        <dbReference type="EC" id="2.7.7.6"/>
    </reaction>
</comment>
<dbReference type="InterPro" id="IPR003716">
    <property type="entry name" value="DNA-dir_RNA_pol_omega"/>
</dbReference>
<evidence type="ECO:0000256" key="8">
    <source>
        <dbReference type="ARBA" id="ARBA00025935"/>
    </source>
</evidence>
<evidence type="ECO:0000256" key="1">
    <source>
        <dbReference type="ARBA" id="ARBA00006711"/>
    </source>
</evidence>
<evidence type="ECO:0000313" key="16">
    <source>
        <dbReference type="Proteomes" id="UP000578252"/>
    </source>
</evidence>
<comment type="similarity">
    <text evidence="1 11">Belongs to the RNA polymerase subunit omega family.</text>
</comment>
<dbReference type="SMART" id="SM01409">
    <property type="entry name" value="RNA_pol_Rpb6"/>
    <property type="match status" value="1"/>
</dbReference>
<dbReference type="GO" id="GO:0006351">
    <property type="term" value="P:DNA-templated transcription"/>
    <property type="evidence" value="ECO:0007669"/>
    <property type="project" value="UniProtKB-UniRule"/>
</dbReference>
<dbReference type="Proteomes" id="UP000575397">
    <property type="component" value="Unassembled WGS sequence"/>
</dbReference>
<dbReference type="EC" id="2.7.7.6" evidence="2 11"/>
<keyword evidence="5 11" id="KW-0808">Transferase</keyword>
<reference evidence="15 16" key="2">
    <citation type="submission" date="2020-04" db="EMBL/GenBank/DDBJ databases">
        <title>Antimicrobial susceptibility and clonality of vaginal-derived multi-drug resistant Mobiluncus isolates in China.</title>
        <authorList>
            <person name="Zhang X."/>
        </authorList>
    </citation>
    <scope>NUCLEOTIDE SEQUENCE [LARGE SCALE GENOMIC DNA]</scope>
    <source>
        <strain evidence="14 15">12</strain>
        <strain evidence="13 16">13</strain>
    </source>
</reference>
<accession>A0A378PDV2</accession>
<dbReference type="InterPro" id="IPR006110">
    <property type="entry name" value="Pol_omega/Rpo6/RPB6"/>
</dbReference>
<evidence type="ECO:0000313" key="14">
    <source>
        <dbReference type="EMBL" id="NMX03712.1"/>
    </source>
</evidence>
<dbReference type="EMBL" id="JABCUR010000002">
    <property type="protein sequence ID" value="NMW64519.1"/>
    <property type="molecule type" value="Genomic_DNA"/>
</dbReference>
<evidence type="ECO:0000313" key="17">
    <source>
        <dbReference type="Proteomes" id="UP001209486"/>
    </source>
</evidence>
<reference evidence="12 17" key="1">
    <citation type="submission" date="2019-08" db="EMBL/GenBank/DDBJ databases">
        <title>Comparison of rpoB and gyrB Sequences from Mobiluncus Species and Development of a Multiplex PCR Method for Clinical Detection of Mobiluncus curtisii and Mobiluncus mulieris.</title>
        <authorList>
            <person name="Yang L."/>
            <person name="Shen Y."/>
            <person name="Xu G."/>
            <person name="Shu L.-B."/>
            <person name="Hu J."/>
            <person name="Zhang R."/>
            <person name="Wang Y."/>
            <person name="Zhou H.-W."/>
            <person name="Zhang X."/>
        </authorList>
    </citation>
    <scope>NUCLEOTIDE SEQUENCE [LARGE SCALE GENOMIC DNA]</scope>
    <source>
        <strain evidence="12 17">M26</strain>
    </source>
</reference>
<gene>
    <name evidence="11" type="primary">rpoZ</name>
    <name evidence="12" type="ORF">FYZ43_01605</name>
    <name evidence="14" type="ORF">HHJ77_07175</name>
    <name evidence="13" type="ORF">HHJ78_02995</name>
</gene>
<comment type="function">
    <text evidence="11">Promotes RNA polymerase assembly. Latches the N- and C-terminal regions of the beta' subunit thereby facilitating its interaction with the beta and alpha subunits.</text>
</comment>